<feature type="transmembrane region" description="Helical" evidence="8">
    <location>
        <begin position="239"/>
        <end position="263"/>
    </location>
</feature>
<evidence type="ECO:0000256" key="5">
    <source>
        <dbReference type="ARBA" id="ARBA00022989"/>
    </source>
</evidence>
<dbReference type="PANTHER" id="PTHR22926:SF3">
    <property type="entry name" value="UNDECAPRENYL-PHOSPHATE ALPHA-N-ACETYLGLUCOSAMINYL 1-PHOSPHATE TRANSFERASE"/>
    <property type="match status" value="1"/>
</dbReference>
<feature type="transmembrane region" description="Helical" evidence="8">
    <location>
        <begin position="319"/>
        <end position="338"/>
    </location>
</feature>
<feature type="binding site" evidence="7">
    <location>
        <position position="157"/>
    </location>
    <ligand>
        <name>Mg(2+)</name>
        <dbReference type="ChEBI" id="CHEBI:18420"/>
    </ligand>
</feature>
<dbReference type="GO" id="GO:0016780">
    <property type="term" value="F:phosphotransferase activity, for other substituted phosphate groups"/>
    <property type="evidence" value="ECO:0007669"/>
    <property type="project" value="InterPro"/>
</dbReference>
<dbReference type="PANTHER" id="PTHR22926">
    <property type="entry name" value="PHOSPHO-N-ACETYLMURAMOYL-PENTAPEPTIDE-TRANSFERASE"/>
    <property type="match status" value="1"/>
</dbReference>
<dbReference type="AlphaFoldDB" id="A0A538U3E8"/>
<dbReference type="EMBL" id="VBPB01000227">
    <property type="protein sequence ID" value="TMQ70412.1"/>
    <property type="molecule type" value="Genomic_DNA"/>
</dbReference>
<keyword evidence="2" id="KW-1003">Cell membrane</keyword>
<sequence length="359" mass="38406">MPYSLSLALVAFAVTLLLTPLVIAFSRRAGAMDEPGPRRIHAQPVPTLGGLGIAVAVLGVAWAARSLPSPAQALELRPLLGLTLAAVPMLLLGAVDDLRGTHPWVKLAIQACAALVLVGFGYGVPVLTNPFGGSFSSGVFNAPLTVVWVLLVINAINLIDGLDGLAAGAVTIASMALWWVGRTHGDFYVMFFCSLLIGASLGFLRYNFPPARIFMGDTGSHFLGLVLAAVSLLENRKGTAAVTLLFPLVAMGIPIADSVLAFLRRAARGTPVFRADSEHIHHRLLRLGLSPRTTLFVLWYLCAYLGVAGVVISALSREYVWMMTALMALGLVFAFEVLEFIDRRLSERGDEPPDQPRGR</sequence>
<dbReference type="PROSITE" id="PS01348">
    <property type="entry name" value="MRAY_2"/>
    <property type="match status" value="1"/>
</dbReference>
<keyword evidence="7" id="KW-0479">Metal-binding</keyword>
<evidence type="ECO:0000256" key="4">
    <source>
        <dbReference type="ARBA" id="ARBA00022692"/>
    </source>
</evidence>
<organism evidence="9 10">
    <name type="scientific">Eiseniibacteriota bacterium</name>
    <dbReference type="NCBI Taxonomy" id="2212470"/>
    <lineage>
        <taxon>Bacteria</taxon>
        <taxon>Candidatus Eiseniibacteriota</taxon>
    </lineage>
</organism>
<dbReference type="Pfam" id="PF00953">
    <property type="entry name" value="Glycos_transf_4"/>
    <property type="match status" value="1"/>
</dbReference>
<evidence type="ECO:0000256" key="1">
    <source>
        <dbReference type="ARBA" id="ARBA00004651"/>
    </source>
</evidence>
<evidence type="ECO:0000256" key="2">
    <source>
        <dbReference type="ARBA" id="ARBA00022475"/>
    </source>
</evidence>
<evidence type="ECO:0000256" key="3">
    <source>
        <dbReference type="ARBA" id="ARBA00022679"/>
    </source>
</evidence>
<keyword evidence="3 9" id="KW-0808">Transferase</keyword>
<dbReference type="CDD" id="cd06853">
    <property type="entry name" value="GT_WecA_like"/>
    <property type="match status" value="1"/>
</dbReference>
<comment type="cofactor">
    <cofactor evidence="7">
        <name>Mg(2+)</name>
        <dbReference type="ChEBI" id="CHEBI:18420"/>
    </cofactor>
</comment>
<accession>A0A538U3E8</accession>
<evidence type="ECO:0000313" key="9">
    <source>
        <dbReference type="EMBL" id="TMQ70412.1"/>
    </source>
</evidence>
<feature type="transmembrane region" description="Helical" evidence="8">
    <location>
        <begin position="139"/>
        <end position="157"/>
    </location>
</feature>
<dbReference type="GO" id="GO:0005886">
    <property type="term" value="C:plasma membrane"/>
    <property type="evidence" value="ECO:0007669"/>
    <property type="project" value="UniProtKB-SubCell"/>
</dbReference>
<dbReference type="GO" id="GO:0044038">
    <property type="term" value="P:cell wall macromolecule biosynthetic process"/>
    <property type="evidence" value="ECO:0007669"/>
    <property type="project" value="TreeGrafter"/>
</dbReference>
<keyword evidence="7" id="KW-0460">Magnesium</keyword>
<feature type="binding site" evidence="7">
    <location>
        <position position="217"/>
    </location>
    <ligand>
        <name>Mg(2+)</name>
        <dbReference type="ChEBI" id="CHEBI:18420"/>
    </ligand>
</feature>
<evidence type="ECO:0000256" key="7">
    <source>
        <dbReference type="PIRSR" id="PIRSR600715-1"/>
    </source>
</evidence>
<protein>
    <submittedName>
        <fullName evidence="9">Undecaprenyl/decaprenyl-phosphate alpha-N-acetylglucosaminyl 1-phosphate transferase</fullName>
    </submittedName>
</protein>
<feature type="transmembrane region" description="Helical" evidence="8">
    <location>
        <begin position="187"/>
        <end position="206"/>
    </location>
</feature>
<dbReference type="GO" id="GO:0046872">
    <property type="term" value="F:metal ion binding"/>
    <property type="evidence" value="ECO:0007669"/>
    <property type="project" value="UniProtKB-KW"/>
</dbReference>
<feature type="transmembrane region" description="Helical" evidence="8">
    <location>
        <begin position="76"/>
        <end position="95"/>
    </location>
</feature>
<dbReference type="Proteomes" id="UP000319771">
    <property type="component" value="Unassembled WGS sequence"/>
</dbReference>
<evidence type="ECO:0000256" key="6">
    <source>
        <dbReference type="ARBA" id="ARBA00023136"/>
    </source>
</evidence>
<feature type="transmembrane region" description="Helical" evidence="8">
    <location>
        <begin position="164"/>
        <end position="181"/>
    </location>
</feature>
<feature type="transmembrane region" description="Helical" evidence="8">
    <location>
        <begin position="293"/>
        <end position="313"/>
    </location>
</feature>
<feature type="transmembrane region" description="Helical" evidence="8">
    <location>
        <begin position="45"/>
        <end position="64"/>
    </location>
</feature>
<evidence type="ECO:0000313" key="10">
    <source>
        <dbReference type="Proteomes" id="UP000319771"/>
    </source>
</evidence>
<dbReference type="InterPro" id="IPR000715">
    <property type="entry name" value="Glycosyl_transferase_4"/>
</dbReference>
<feature type="transmembrane region" description="Helical" evidence="8">
    <location>
        <begin position="107"/>
        <end position="127"/>
    </location>
</feature>
<feature type="transmembrane region" description="Helical" evidence="8">
    <location>
        <begin position="6"/>
        <end position="25"/>
    </location>
</feature>
<proteinExistence type="predicted"/>
<reference evidence="9 10" key="1">
    <citation type="journal article" date="2019" name="Nat. Microbiol.">
        <title>Mediterranean grassland soil C-N compound turnover is dependent on rainfall and depth, and is mediated by genomically divergent microorganisms.</title>
        <authorList>
            <person name="Diamond S."/>
            <person name="Andeer P.F."/>
            <person name="Li Z."/>
            <person name="Crits-Christoph A."/>
            <person name="Burstein D."/>
            <person name="Anantharaman K."/>
            <person name="Lane K.R."/>
            <person name="Thomas B.C."/>
            <person name="Pan C."/>
            <person name="Northen T.R."/>
            <person name="Banfield J.F."/>
        </authorList>
    </citation>
    <scope>NUCLEOTIDE SEQUENCE [LARGE SCALE GENOMIC DNA]</scope>
    <source>
        <strain evidence="9">WS_11</strain>
    </source>
</reference>
<comment type="subcellular location">
    <subcellularLocation>
        <location evidence="1">Cell membrane</location>
        <topology evidence="1">Multi-pass membrane protein</topology>
    </subcellularLocation>
</comment>
<comment type="caution">
    <text evidence="9">The sequence shown here is derived from an EMBL/GenBank/DDBJ whole genome shotgun (WGS) entry which is preliminary data.</text>
</comment>
<dbReference type="GO" id="GO:0071555">
    <property type="term" value="P:cell wall organization"/>
    <property type="evidence" value="ECO:0007669"/>
    <property type="project" value="TreeGrafter"/>
</dbReference>
<keyword evidence="5 8" id="KW-1133">Transmembrane helix</keyword>
<name>A0A538U3E8_UNCEI</name>
<evidence type="ECO:0000256" key="8">
    <source>
        <dbReference type="SAM" id="Phobius"/>
    </source>
</evidence>
<gene>
    <name evidence="9" type="ORF">E6K81_12685</name>
</gene>
<keyword evidence="4 8" id="KW-0812">Transmembrane</keyword>
<dbReference type="InterPro" id="IPR018480">
    <property type="entry name" value="PNAcMuramoyl-5peptid_Trfase_CS"/>
</dbReference>
<keyword evidence="6 8" id="KW-0472">Membrane</keyword>
<dbReference type="GO" id="GO:0009103">
    <property type="term" value="P:lipopolysaccharide biosynthetic process"/>
    <property type="evidence" value="ECO:0007669"/>
    <property type="project" value="TreeGrafter"/>
</dbReference>